<dbReference type="AlphaFoldDB" id="A0A1V9XD94"/>
<accession>A0A1V9XD94</accession>
<evidence type="ECO:0000313" key="1">
    <source>
        <dbReference type="EMBL" id="OQR71406.1"/>
    </source>
</evidence>
<keyword evidence="2" id="KW-1185">Reference proteome</keyword>
<reference evidence="1 2" key="1">
    <citation type="journal article" date="2017" name="Gigascience">
        <title>Draft genome of the honey bee ectoparasitic mite, Tropilaelaps mercedesae, is shaped by the parasitic life history.</title>
        <authorList>
            <person name="Dong X."/>
            <person name="Armstrong S.D."/>
            <person name="Xia D."/>
            <person name="Makepeace B.L."/>
            <person name="Darby A.C."/>
            <person name="Kadowaki T."/>
        </authorList>
    </citation>
    <scope>NUCLEOTIDE SEQUENCE [LARGE SCALE GENOMIC DNA]</scope>
    <source>
        <strain evidence="1">Wuxi-XJTLU</strain>
    </source>
</reference>
<organism evidence="1 2">
    <name type="scientific">Tropilaelaps mercedesae</name>
    <dbReference type="NCBI Taxonomy" id="418985"/>
    <lineage>
        <taxon>Eukaryota</taxon>
        <taxon>Metazoa</taxon>
        <taxon>Ecdysozoa</taxon>
        <taxon>Arthropoda</taxon>
        <taxon>Chelicerata</taxon>
        <taxon>Arachnida</taxon>
        <taxon>Acari</taxon>
        <taxon>Parasitiformes</taxon>
        <taxon>Mesostigmata</taxon>
        <taxon>Gamasina</taxon>
        <taxon>Dermanyssoidea</taxon>
        <taxon>Laelapidae</taxon>
        <taxon>Tropilaelaps</taxon>
    </lineage>
</organism>
<proteinExistence type="predicted"/>
<dbReference type="EMBL" id="MNPL01014643">
    <property type="protein sequence ID" value="OQR71406.1"/>
    <property type="molecule type" value="Genomic_DNA"/>
</dbReference>
<dbReference type="Proteomes" id="UP000192247">
    <property type="component" value="Unassembled WGS sequence"/>
</dbReference>
<name>A0A1V9XD94_9ACAR</name>
<evidence type="ECO:0000313" key="2">
    <source>
        <dbReference type="Proteomes" id="UP000192247"/>
    </source>
</evidence>
<sequence length="140" mass="16149">DKAKNPKAHAMRFAIMQYQDVGSGYFDKSKTFFKSKRKSLFTHSNEVVLNIPPNVPNLQHWLYILDFLRQHTVEEAERIIGTQVIHSEKEAAVFLLQRICAAHNVPGEDVLQRINIQLIRLAETFPLWLLESVPLEKLIG</sequence>
<feature type="non-terminal residue" evidence="1">
    <location>
        <position position="1"/>
    </location>
</feature>
<gene>
    <name evidence="1" type="ORF">BIW11_11021</name>
</gene>
<dbReference type="InParanoid" id="A0A1V9XD94"/>
<comment type="caution">
    <text evidence="1">The sequence shown here is derived from an EMBL/GenBank/DDBJ whole genome shotgun (WGS) entry which is preliminary data.</text>
</comment>
<protein>
    <submittedName>
        <fullName evidence="1">Uncharacterized protein</fullName>
    </submittedName>
</protein>